<dbReference type="GO" id="GO:0006886">
    <property type="term" value="P:intracellular protein transport"/>
    <property type="evidence" value="ECO:0007669"/>
    <property type="project" value="UniProtKB-UniRule"/>
</dbReference>
<evidence type="ECO:0000313" key="8">
    <source>
        <dbReference type="EMBL" id="JAP92718.1"/>
    </source>
</evidence>
<evidence type="ECO:0000256" key="5">
    <source>
        <dbReference type="ARBA" id="ARBA00023136"/>
    </source>
</evidence>
<dbReference type="Pfam" id="PF01217">
    <property type="entry name" value="Clat_adaptor_s"/>
    <property type="match status" value="1"/>
</dbReference>
<dbReference type="InterPro" id="IPR022775">
    <property type="entry name" value="AP_mu_sigma_su"/>
</dbReference>
<dbReference type="PANTHER" id="PTHR11753">
    <property type="entry name" value="ADAPTOR COMPLEXES SMALL SUBUNIT FAMILY"/>
    <property type="match status" value="1"/>
</dbReference>
<dbReference type="FunFam" id="3.30.450.60:FF:000010">
    <property type="entry name" value="AP complex subunit sigma"/>
    <property type="match status" value="1"/>
</dbReference>
<dbReference type="AlphaFoldDB" id="A0A146K8N6"/>
<comment type="similarity">
    <text evidence="2 6">Belongs to the adaptor complexes small subunit family.</text>
</comment>
<dbReference type="Gene3D" id="3.30.450.60">
    <property type="match status" value="1"/>
</dbReference>
<proteinExistence type="inferred from homology"/>
<dbReference type="InterPro" id="IPR011012">
    <property type="entry name" value="Longin-like_dom_sf"/>
</dbReference>
<dbReference type="GO" id="GO:0012505">
    <property type="term" value="C:endomembrane system"/>
    <property type="evidence" value="ECO:0007669"/>
    <property type="project" value="UniProtKB-SubCell"/>
</dbReference>
<evidence type="ECO:0000256" key="2">
    <source>
        <dbReference type="ARBA" id="ARBA00006972"/>
    </source>
</evidence>
<evidence type="ECO:0000259" key="7">
    <source>
        <dbReference type="Pfam" id="PF01217"/>
    </source>
</evidence>
<dbReference type="EMBL" id="GDID01003888">
    <property type="protein sequence ID" value="JAP92718.1"/>
    <property type="molecule type" value="Transcribed_RNA"/>
</dbReference>
<protein>
    <recommendedName>
        <fullName evidence="6">AP complex subunit sigma</fullName>
    </recommendedName>
</protein>
<comment type="subcellular location">
    <subcellularLocation>
        <location evidence="1">Endomembrane system</location>
    </subcellularLocation>
</comment>
<feature type="domain" description="AP complex mu/sigma subunit" evidence="7">
    <location>
        <begin position="1"/>
        <end position="141"/>
    </location>
</feature>
<evidence type="ECO:0000256" key="6">
    <source>
        <dbReference type="PIRNR" id="PIRNR015588"/>
    </source>
</evidence>
<dbReference type="SUPFAM" id="SSF64356">
    <property type="entry name" value="SNARE-like"/>
    <property type="match status" value="1"/>
</dbReference>
<name>A0A146K8N6_9EUKA</name>
<evidence type="ECO:0000256" key="3">
    <source>
        <dbReference type="ARBA" id="ARBA00022448"/>
    </source>
</evidence>
<dbReference type="InterPro" id="IPR016635">
    <property type="entry name" value="AP_complex_ssu"/>
</dbReference>
<dbReference type="GO" id="GO:0005737">
    <property type="term" value="C:cytoplasm"/>
    <property type="evidence" value="ECO:0007669"/>
    <property type="project" value="UniProtKB-ARBA"/>
</dbReference>
<accession>A0A146K8N6</accession>
<evidence type="ECO:0000256" key="4">
    <source>
        <dbReference type="ARBA" id="ARBA00022927"/>
    </source>
</evidence>
<dbReference type="PIRSF" id="PIRSF015588">
    <property type="entry name" value="AP_complex_sigma"/>
    <property type="match status" value="1"/>
</dbReference>
<organism evidence="8">
    <name type="scientific">Trepomonas sp. PC1</name>
    <dbReference type="NCBI Taxonomy" id="1076344"/>
    <lineage>
        <taxon>Eukaryota</taxon>
        <taxon>Metamonada</taxon>
        <taxon>Diplomonadida</taxon>
        <taxon>Hexamitidae</taxon>
        <taxon>Hexamitinae</taxon>
        <taxon>Trepomonas</taxon>
    </lineage>
</organism>
<evidence type="ECO:0000256" key="1">
    <source>
        <dbReference type="ARBA" id="ARBA00004308"/>
    </source>
</evidence>
<keyword evidence="4 6" id="KW-0653">Protein transport</keyword>
<reference evidence="8" key="1">
    <citation type="submission" date="2015-07" db="EMBL/GenBank/DDBJ databases">
        <title>Adaptation to a free-living lifestyle via gene acquisitions in the diplomonad Trepomonas sp. PC1.</title>
        <authorList>
            <person name="Xu F."/>
            <person name="Jerlstrom-Hultqvist J."/>
            <person name="Kolisko M."/>
            <person name="Simpson A.G.B."/>
            <person name="Roger A.J."/>
            <person name="Svard S.G."/>
            <person name="Andersson J.O."/>
        </authorList>
    </citation>
    <scope>NUCLEOTIDE SEQUENCE</scope>
    <source>
        <strain evidence="8">PC1</strain>
    </source>
</reference>
<keyword evidence="3 6" id="KW-0813">Transport</keyword>
<gene>
    <name evidence="8" type="ORF">TPC1_15242</name>
</gene>
<keyword evidence="5 6" id="KW-0472">Membrane</keyword>
<sequence>MINFVLLVNKLRKTRLIQWFDHTPENQRQRVIAEVASQVVERQSKGCNVIEWRDKKLIFRRYASLFFIFCVDLEDNELIMLEGIQYFVECLDKYFGNVCELDLIFNYPKAYHMLDEIIVGGYFTETSKKTVQKAAQAHDQLESGAEVK</sequence>